<dbReference type="SUPFAM" id="SSF57667">
    <property type="entry name" value="beta-beta-alpha zinc fingers"/>
    <property type="match status" value="4"/>
</dbReference>
<proteinExistence type="inferred from homology"/>
<keyword evidence="3" id="KW-0479">Metal-binding</keyword>
<dbReference type="PANTHER" id="PTHR24394:SF48">
    <property type="entry name" value="ZINC FINGER PROTEIN 771"/>
    <property type="match status" value="1"/>
</dbReference>
<dbReference type="Gene3D" id="3.30.160.60">
    <property type="entry name" value="Classic Zinc Finger"/>
    <property type="match status" value="6"/>
</dbReference>
<dbReference type="FunFam" id="3.30.160.60:FF:001480">
    <property type="entry name" value="Si:cabz01071911.3"/>
    <property type="match status" value="1"/>
</dbReference>
<dbReference type="PROSITE" id="PS00028">
    <property type="entry name" value="ZINC_FINGER_C2H2_1"/>
    <property type="match status" value="6"/>
</dbReference>
<evidence type="ECO:0000256" key="5">
    <source>
        <dbReference type="ARBA" id="ARBA00022771"/>
    </source>
</evidence>
<keyword evidence="10" id="KW-0539">Nucleus</keyword>
<feature type="domain" description="C2H2-type" evidence="12">
    <location>
        <begin position="147"/>
        <end position="174"/>
    </location>
</feature>
<protein>
    <submittedName>
        <fullName evidence="13">Gastrula zinc finger protein XlCGF7.1-like isoform X4</fullName>
    </submittedName>
</protein>
<evidence type="ECO:0000256" key="8">
    <source>
        <dbReference type="ARBA" id="ARBA00023125"/>
    </source>
</evidence>
<accession>A0A6P7GQV6</accession>
<evidence type="ECO:0000259" key="12">
    <source>
        <dbReference type="PROSITE" id="PS50157"/>
    </source>
</evidence>
<evidence type="ECO:0000256" key="1">
    <source>
        <dbReference type="ARBA" id="ARBA00004123"/>
    </source>
</evidence>
<dbReference type="PANTHER" id="PTHR24394">
    <property type="entry name" value="ZINC FINGER PROTEIN"/>
    <property type="match status" value="1"/>
</dbReference>
<evidence type="ECO:0000256" key="10">
    <source>
        <dbReference type="ARBA" id="ARBA00023242"/>
    </source>
</evidence>
<feature type="domain" description="C2H2-type" evidence="12">
    <location>
        <begin position="207"/>
        <end position="234"/>
    </location>
</feature>
<evidence type="ECO:0000256" key="9">
    <source>
        <dbReference type="ARBA" id="ARBA00023163"/>
    </source>
</evidence>
<reference evidence="13" key="1">
    <citation type="submission" date="2025-08" db="UniProtKB">
        <authorList>
            <consortium name="RefSeq"/>
        </authorList>
    </citation>
    <scope>IDENTIFICATION</scope>
    <source>
        <tissue evidence="13">Whole insect</tissue>
    </source>
</reference>
<organism evidence="13">
    <name type="scientific">Diabrotica virgifera virgifera</name>
    <name type="common">western corn rootworm</name>
    <dbReference type="NCBI Taxonomy" id="50390"/>
    <lineage>
        <taxon>Eukaryota</taxon>
        <taxon>Metazoa</taxon>
        <taxon>Ecdysozoa</taxon>
        <taxon>Arthropoda</taxon>
        <taxon>Hexapoda</taxon>
        <taxon>Insecta</taxon>
        <taxon>Pterygota</taxon>
        <taxon>Neoptera</taxon>
        <taxon>Endopterygota</taxon>
        <taxon>Coleoptera</taxon>
        <taxon>Polyphaga</taxon>
        <taxon>Cucujiformia</taxon>
        <taxon>Chrysomeloidea</taxon>
        <taxon>Chrysomelidae</taxon>
        <taxon>Galerucinae</taxon>
        <taxon>Diabroticina</taxon>
        <taxon>Diabroticites</taxon>
        <taxon>Diabrotica</taxon>
    </lineage>
</organism>
<dbReference type="Pfam" id="PF12874">
    <property type="entry name" value="zf-met"/>
    <property type="match status" value="1"/>
</dbReference>
<keyword evidence="8" id="KW-0238">DNA-binding</keyword>
<keyword evidence="4" id="KW-0677">Repeat</keyword>
<dbReference type="PROSITE" id="PS50157">
    <property type="entry name" value="ZINC_FINGER_C2H2_2"/>
    <property type="match status" value="6"/>
</dbReference>
<dbReference type="InterPro" id="IPR013087">
    <property type="entry name" value="Znf_C2H2_type"/>
</dbReference>
<gene>
    <name evidence="13" type="primary">LOC114345335</name>
</gene>
<dbReference type="SMART" id="SM00355">
    <property type="entry name" value="ZnF_C2H2"/>
    <property type="match status" value="6"/>
</dbReference>
<feature type="domain" description="C2H2-type" evidence="12">
    <location>
        <begin position="266"/>
        <end position="289"/>
    </location>
</feature>
<sequence>MEPDKIKVEQIEVKQEVSEETFKEEIDNVYEMGDDLFDTFKIEIKEELKREIITNDDAFECSLLNENAMKTEIKQDEEKHTNEKSFPYGDVQTDTNKVFKEHGIANSNLEEYVTAHKPITCEICCKMFSRKGNLKEHMKIHTEDKLFLCEICSKTFSRRHYLKEHMRIHTGDKPFTCETCSYRFSRKSSLKTHMRIHTEEIHTGKSFTCKICTKEFPHNSVLRVHMKIHTVRHKPFACEVCSKLFASKSSLKEHTIIRHTTGVKPFECEVCSKSFSRRSDLKVHIHIAHNVRWTSI</sequence>
<dbReference type="FunFam" id="3.30.160.60:FF:000446">
    <property type="entry name" value="Zinc finger protein"/>
    <property type="match status" value="1"/>
</dbReference>
<dbReference type="RefSeq" id="XP_028151959.1">
    <property type="nucleotide sequence ID" value="XM_028296158.1"/>
</dbReference>
<feature type="domain" description="C2H2-type" evidence="12">
    <location>
        <begin position="236"/>
        <end position="265"/>
    </location>
</feature>
<keyword evidence="7" id="KW-0805">Transcription regulation</keyword>
<evidence type="ECO:0000256" key="11">
    <source>
        <dbReference type="PROSITE-ProRule" id="PRU00042"/>
    </source>
</evidence>
<dbReference type="Pfam" id="PF00096">
    <property type="entry name" value="zf-C2H2"/>
    <property type="match status" value="5"/>
</dbReference>
<evidence type="ECO:0000256" key="4">
    <source>
        <dbReference type="ARBA" id="ARBA00022737"/>
    </source>
</evidence>
<evidence type="ECO:0000256" key="7">
    <source>
        <dbReference type="ARBA" id="ARBA00023015"/>
    </source>
</evidence>
<dbReference type="FunFam" id="3.30.160.60:FF:000110">
    <property type="entry name" value="Zinc finger protein-like"/>
    <property type="match status" value="1"/>
</dbReference>
<dbReference type="InterPro" id="IPR036236">
    <property type="entry name" value="Znf_C2H2_sf"/>
</dbReference>
<feature type="domain" description="C2H2-type" evidence="12">
    <location>
        <begin position="175"/>
        <end position="202"/>
    </location>
</feature>
<feature type="domain" description="C2H2-type" evidence="12">
    <location>
        <begin position="119"/>
        <end position="146"/>
    </location>
</feature>
<dbReference type="FunFam" id="3.30.160.60:FF:000624">
    <property type="entry name" value="zinc finger protein 697"/>
    <property type="match status" value="1"/>
</dbReference>
<dbReference type="GO" id="GO:0008270">
    <property type="term" value="F:zinc ion binding"/>
    <property type="evidence" value="ECO:0007669"/>
    <property type="project" value="UniProtKB-KW"/>
</dbReference>
<keyword evidence="9" id="KW-0804">Transcription</keyword>
<dbReference type="GO" id="GO:0000981">
    <property type="term" value="F:DNA-binding transcription factor activity, RNA polymerase II-specific"/>
    <property type="evidence" value="ECO:0007669"/>
    <property type="project" value="TreeGrafter"/>
</dbReference>
<keyword evidence="6" id="KW-0862">Zinc</keyword>
<evidence type="ECO:0000256" key="3">
    <source>
        <dbReference type="ARBA" id="ARBA00022723"/>
    </source>
</evidence>
<dbReference type="GO" id="GO:0005634">
    <property type="term" value="C:nucleus"/>
    <property type="evidence" value="ECO:0007669"/>
    <property type="project" value="UniProtKB-SubCell"/>
</dbReference>
<dbReference type="FunFam" id="3.30.160.60:FF:001289">
    <property type="entry name" value="Zinc finger protein 574"/>
    <property type="match status" value="1"/>
</dbReference>
<evidence type="ECO:0000256" key="6">
    <source>
        <dbReference type="ARBA" id="ARBA00022833"/>
    </source>
</evidence>
<dbReference type="GO" id="GO:0003677">
    <property type="term" value="F:DNA binding"/>
    <property type="evidence" value="ECO:0007669"/>
    <property type="project" value="UniProtKB-KW"/>
</dbReference>
<comment type="subcellular location">
    <subcellularLocation>
        <location evidence="1">Nucleus</location>
    </subcellularLocation>
</comment>
<dbReference type="FunFam" id="3.30.160.60:FF:001397">
    <property type="entry name" value="Datilografo, isoform A"/>
    <property type="match status" value="1"/>
</dbReference>
<evidence type="ECO:0000313" key="13">
    <source>
        <dbReference type="RefSeq" id="XP_028151959.1"/>
    </source>
</evidence>
<keyword evidence="5 11" id="KW-0863">Zinc-finger</keyword>
<name>A0A6P7GQV6_DIAVI</name>
<dbReference type="AlphaFoldDB" id="A0A6P7GQV6"/>
<comment type="similarity">
    <text evidence="2">Belongs to the krueppel C2H2-type zinc-finger protein family.</text>
</comment>
<evidence type="ECO:0000256" key="2">
    <source>
        <dbReference type="ARBA" id="ARBA00006991"/>
    </source>
</evidence>